<dbReference type="EMBL" id="JAVDYI010000001">
    <property type="protein sequence ID" value="MDR7360374.1"/>
    <property type="molecule type" value="Genomic_DNA"/>
</dbReference>
<dbReference type="InterPro" id="IPR029058">
    <property type="entry name" value="AB_hydrolase_fold"/>
</dbReference>
<evidence type="ECO:0000313" key="2">
    <source>
        <dbReference type="Proteomes" id="UP001183817"/>
    </source>
</evidence>
<gene>
    <name evidence="1" type="ORF">J2S64_004065</name>
</gene>
<accession>A0ABU2BQT2</accession>
<evidence type="ECO:0000313" key="1">
    <source>
        <dbReference type="EMBL" id="MDR7360374.1"/>
    </source>
</evidence>
<dbReference type="SUPFAM" id="SSF53474">
    <property type="entry name" value="alpha/beta-Hydrolases"/>
    <property type="match status" value="1"/>
</dbReference>
<reference evidence="1 2" key="1">
    <citation type="submission" date="2023-07" db="EMBL/GenBank/DDBJ databases">
        <title>Sequencing the genomes of 1000 actinobacteria strains.</title>
        <authorList>
            <person name="Klenk H.-P."/>
        </authorList>
    </citation>
    <scope>NUCLEOTIDE SEQUENCE [LARGE SCALE GENOMIC DNA]</scope>
    <source>
        <strain evidence="1 2">DSM 20167</strain>
    </source>
</reference>
<dbReference type="Proteomes" id="UP001183817">
    <property type="component" value="Unassembled WGS sequence"/>
</dbReference>
<evidence type="ECO:0008006" key="3">
    <source>
        <dbReference type="Google" id="ProtNLM"/>
    </source>
</evidence>
<keyword evidence="2" id="KW-1185">Reference proteome</keyword>
<protein>
    <recommendedName>
        <fullName evidence="3">Pectin acetylesterase</fullName>
    </recommendedName>
</protein>
<proteinExistence type="predicted"/>
<organism evidence="1 2">
    <name type="scientific">Paeniglutamicibacter sulfureus</name>
    <dbReference type="NCBI Taxonomy" id="43666"/>
    <lineage>
        <taxon>Bacteria</taxon>
        <taxon>Bacillati</taxon>
        <taxon>Actinomycetota</taxon>
        <taxon>Actinomycetes</taxon>
        <taxon>Micrococcales</taxon>
        <taxon>Micrococcaceae</taxon>
        <taxon>Paeniglutamicibacter</taxon>
    </lineage>
</organism>
<name>A0ABU2BQT2_9MICC</name>
<comment type="caution">
    <text evidence="1">The sequence shown here is derived from an EMBL/GenBank/DDBJ whole genome shotgun (WGS) entry which is preliminary data.</text>
</comment>
<sequence>MKNYEQWNLPHCTWSSVEEFENQWNRSAGVHSITMPEGYVLDILANEHVDTADARLSLLVFFGAAVARREAKSGPFFSGVGLSNGCKFPLVAISDPSVDNFDSVNLAWYTGGAKQNFQKNVELLLRALVRATNRELLMSGGSGGGFAALHFSSLLGDVASAFVWNPQTDIFEYNEVFVKSYLREVFGFAHSSLARPDWKAFCRGRINQHVISSVAVESTIQNPHRILYLQNHSDWHTEGHLLPLLSTFSKDSLAAQKGSHVLAARKLVVIEDFALGHAPPPTALITMILKQMIDPTVDPADVNLQLN</sequence>
<dbReference type="RefSeq" id="WP_310293217.1">
    <property type="nucleotide sequence ID" value="NZ_BAAAWO010000001.1"/>
</dbReference>